<dbReference type="InterPro" id="IPR015013">
    <property type="entry name" value="Transforming_GF_b_rcpt_2_ecto"/>
</dbReference>
<dbReference type="Gene3D" id="2.10.60.10">
    <property type="entry name" value="CD59"/>
    <property type="match status" value="1"/>
</dbReference>
<accession>A0A8D2PW19</accession>
<keyword evidence="18" id="KW-0464">Manganese</keyword>
<feature type="compositionally biased region" description="Polar residues" evidence="19">
    <location>
        <begin position="488"/>
        <end position="498"/>
    </location>
</feature>
<proteinExistence type="inferred from homology"/>
<evidence type="ECO:0000256" key="9">
    <source>
        <dbReference type="ARBA" id="ARBA00022729"/>
    </source>
</evidence>
<dbReference type="GO" id="GO:0005886">
    <property type="term" value="C:plasma membrane"/>
    <property type="evidence" value="ECO:0007669"/>
    <property type="project" value="TreeGrafter"/>
</dbReference>
<evidence type="ECO:0000256" key="5">
    <source>
        <dbReference type="ARBA" id="ARBA00022604"/>
    </source>
</evidence>
<dbReference type="InterPro" id="IPR045860">
    <property type="entry name" value="Snake_toxin-like_sf"/>
</dbReference>
<keyword evidence="15 18" id="KW-0472">Membrane</keyword>
<keyword evidence="13 18" id="KW-0460">Magnesium</keyword>
<dbReference type="PANTHER" id="PTHR23255:SF51">
    <property type="entry name" value="TGF-BETA RECEPTOR TYPE-2"/>
    <property type="match status" value="1"/>
</dbReference>
<dbReference type="PROSITE" id="PS00107">
    <property type="entry name" value="PROTEIN_KINASE_ATP"/>
    <property type="match status" value="1"/>
</dbReference>
<evidence type="ECO:0000256" key="17">
    <source>
        <dbReference type="PROSITE-ProRule" id="PRU10141"/>
    </source>
</evidence>
<evidence type="ECO:0000256" key="16">
    <source>
        <dbReference type="ARBA" id="ARBA00023170"/>
    </source>
</evidence>
<dbReference type="InterPro" id="IPR000719">
    <property type="entry name" value="Prot_kinase_dom"/>
</dbReference>
<dbReference type="Pfam" id="PF07714">
    <property type="entry name" value="PK_Tyr_Ser-Thr"/>
    <property type="match status" value="1"/>
</dbReference>
<keyword evidence="12 17" id="KW-0067">ATP-binding</keyword>
<feature type="region of interest" description="Disordered" evidence="19">
    <location>
        <begin position="488"/>
        <end position="514"/>
    </location>
</feature>
<keyword evidence="11 18" id="KW-0418">Kinase</keyword>
<keyword evidence="7 18" id="KW-0812">Transmembrane</keyword>
<feature type="binding site" evidence="17">
    <location>
        <position position="318"/>
    </location>
    <ligand>
        <name>ATP</name>
        <dbReference type="ChEBI" id="CHEBI:30616"/>
    </ligand>
</feature>
<dbReference type="GO" id="GO:0046872">
    <property type="term" value="F:metal ion binding"/>
    <property type="evidence" value="ECO:0007669"/>
    <property type="project" value="UniProtKB-KW"/>
</dbReference>
<evidence type="ECO:0000256" key="11">
    <source>
        <dbReference type="ARBA" id="ARBA00022777"/>
    </source>
</evidence>
<evidence type="ECO:0000256" key="8">
    <source>
        <dbReference type="ARBA" id="ARBA00022723"/>
    </source>
</evidence>
<evidence type="ECO:0000256" key="12">
    <source>
        <dbReference type="ARBA" id="ARBA00022840"/>
    </source>
</evidence>
<dbReference type="SUPFAM" id="SSF56112">
    <property type="entry name" value="Protein kinase-like (PK-like)"/>
    <property type="match status" value="1"/>
</dbReference>
<comment type="cofactor">
    <cofactor evidence="18">
        <name>Mg(2+)</name>
        <dbReference type="ChEBI" id="CHEBI:18420"/>
    </cofactor>
    <cofactor evidence="18">
        <name>Mn(2+)</name>
        <dbReference type="ChEBI" id="CHEBI:29035"/>
    </cofactor>
</comment>
<dbReference type="InterPro" id="IPR000333">
    <property type="entry name" value="TGFB_receptor"/>
</dbReference>
<keyword evidence="8 18" id="KW-0479">Metal-binding</keyword>
<dbReference type="GO" id="GO:0043235">
    <property type="term" value="C:receptor complex"/>
    <property type="evidence" value="ECO:0007669"/>
    <property type="project" value="TreeGrafter"/>
</dbReference>
<dbReference type="CDD" id="cd23538">
    <property type="entry name" value="TFP_LU_ECD_TGFR2"/>
    <property type="match status" value="1"/>
</dbReference>
<evidence type="ECO:0000256" key="3">
    <source>
        <dbReference type="ARBA" id="ARBA00009605"/>
    </source>
</evidence>
<evidence type="ECO:0000256" key="2">
    <source>
        <dbReference type="ARBA" id="ARBA00004479"/>
    </source>
</evidence>
<reference evidence="21" key="1">
    <citation type="submission" date="2025-08" db="UniProtKB">
        <authorList>
            <consortium name="Ensembl"/>
        </authorList>
    </citation>
    <scope>IDENTIFICATION</scope>
</reference>
<keyword evidence="22" id="KW-1185">Reference proteome</keyword>
<evidence type="ECO:0000256" key="7">
    <source>
        <dbReference type="ARBA" id="ARBA00022692"/>
    </source>
</evidence>
<comment type="subcellular location">
    <subcellularLocation>
        <location evidence="1">Membrane raft</location>
    </subcellularLocation>
    <subcellularLocation>
        <location evidence="2 18">Membrane</location>
        <topology evidence="2 18">Single-pass type I membrane protein</topology>
    </subcellularLocation>
</comment>
<dbReference type="Pfam" id="PF08917">
    <property type="entry name" value="ecTbetaR2"/>
    <property type="match status" value="1"/>
</dbReference>
<keyword evidence="14 18" id="KW-1133">Transmembrane helix</keyword>
<dbReference type="PROSITE" id="PS50011">
    <property type="entry name" value="PROTEIN_KINASE_DOM"/>
    <property type="match status" value="1"/>
</dbReference>
<evidence type="ECO:0000256" key="15">
    <source>
        <dbReference type="ARBA" id="ARBA00023136"/>
    </source>
</evidence>
<dbReference type="GO" id="GO:0030154">
    <property type="term" value="P:cell differentiation"/>
    <property type="evidence" value="ECO:0007669"/>
    <property type="project" value="UniProtKB-ARBA"/>
</dbReference>
<dbReference type="EC" id="2.7.11.30" evidence="18"/>
<dbReference type="InterPro" id="IPR001245">
    <property type="entry name" value="Ser-Thr/Tyr_kinase_cat_dom"/>
</dbReference>
<dbReference type="AlphaFoldDB" id="A0A8D2PW19"/>
<evidence type="ECO:0000256" key="14">
    <source>
        <dbReference type="ARBA" id="ARBA00022989"/>
    </source>
</evidence>
<keyword evidence="16 18" id="KW-0675">Receptor</keyword>
<evidence type="ECO:0000313" key="22">
    <source>
        <dbReference type="Proteomes" id="UP000694401"/>
    </source>
</evidence>
<evidence type="ECO:0000256" key="19">
    <source>
        <dbReference type="SAM" id="MobiDB-lite"/>
    </source>
</evidence>
<dbReference type="PRINTS" id="PR00653">
    <property type="entry name" value="ACTIVIN2R"/>
</dbReference>
<keyword evidence="5" id="KW-0341">Growth regulation</keyword>
<evidence type="ECO:0000256" key="10">
    <source>
        <dbReference type="ARBA" id="ARBA00022741"/>
    </source>
</evidence>
<dbReference type="Proteomes" id="UP000694401">
    <property type="component" value="Unassembled WGS sequence"/>
</dbReference>
<feature type="transmembrane region" description="Helical" evidence="18">
    <location>
        <begin position="198"/>
        <end position="224"/>
    </location>
</feature>
<dbReference type="SUPFAM" id="SSF57302">
    <property type="entry name" value="Snake toxin-like"/>
    <property type="match status" value="1"/>
</dbReference>
<dbReference type="PANTHER" id="PTHR23255">
    <property type="entry name" value="TRANSFORMING GROWTH FACTOR-BETA RECEPTOR TYPE I AND II"/>
    <property type="match status" value="1"/>
</dbReference>
<dbReference type="FunFam" id="3.30.200.20:FF:000213">
    <property type="entry name" value="TGF-beta receptor type-2"/>
    <property type="match status" value="1"/>
</dbReference>
<reference evidence="21" key="2">
    <citation type="submission" date="2025-09" db="UniProtKB">
        <authorList>
            <consortium name="Ensembl"/>
        </authorList>
    </citation>
    <scope>IDENTIFICATION</scope>
</reference>
<dbReference type="Gene3D" id="1.10.510.10">
    <property type="entry name" value="Transferase(Phosphotransferase) domain 1"/>
    <property type="match status" value="1"/>
</dbReference>
<dbReference type="Ensembl" id="ENSZLMT00000019806.1">
    <property type="protein sequence ID" value="ENSZLMP00000019285.1"/>
    <property type="gene ID" value="ENSZLMG00000013307.1"/>
</dbReference>
<dbReference type="GO" id="GO:0005026">
    <property type="term" value="F:transforming growth factor beta receptor activity, type II"/>
    <property type="evidence" value="ECO:0007669"/>
    <property type="project" value="InterPro"/>
</dbReference>
<sequence length="514" mass="58059">MDGPNLKKISCCSSGSYLNTLECIYLSLKKKKKKKYKYIFLHKPLGDFFLKTFSSLKTGSLNLAGIYPLTKHGSCTLSIKIEIILKTNLCKWCDSTPPACEEKVCYSNCNLNSYCEDPYEICVAIWRQDNESIRISTLCHNPQRPIENLMVPNYNTSRCVMSPQPSEDGIIYICGCVDEQECNDKLIFENHTNGEIQLVIPVAAISLLPPLLVAVMITVIFYLCRTQKRRKRAKAWGGKQGQPPALLEQGKAAEREEKLSVLMDESPAGTSTGRTNTRPAELLPIELDEMVGKGQFAEVWRAKLSHSHSGQYETVAVKIFPCEEYSSWKNESQIFTDTSLRHDSVLQFLTAEDRGTGPRREYWLITAYHSRGNLKDYLSRHVLSWMDLQKMAGSLVSGVAHLHSDYTLPFGSKVQEQPCVDTMRDIVLHGRGRPEIPSSWLVHQGMRFLCDTITECWDHDPEARLTAHCVAERFNLMAQMDCDDILNNNMDNEASKTASPGEEHQDSDGGRNIQ</sequence>
<comment type="catalytic activity">
    <reaction evidence="18">
        <text>L-threonyl-[receptor-protein] + ATP = O-phospho-L-threonyl-[receptor-protein] + ADP + H(+)</text>
        <dbReference type="Rhea" id="RHEA:44880"/>
        <dbReference type="Rhea" id="RHEA-COMP:11024"/>
        <dbReference type="Rhea" id="RHEA-COMP:11025"/>
        <dbReference type="ChEBI" id="CHEBI:15378"/>
        <dbReference type="ChEBI" id="CHEBI:30013"/>
        <dbReference type="ChEBI" id="CHEBI:30616"/>
        <dbReference type="ChEBI" id="CHEBI:61977"/>
        <dbReference type="ChEBI" id="CHEBI:456216"/>
        <dbReference type="EC" id="2.7.11.30"/>
    </reaction>
</comment>
<feature type="domain" description="Protein kinase" evidence="20">
    <location>
        <begin position="285"/>
        <end position="514"/>
    </location>
</feature>
<evidence type="ECO:0000256" key="4">
    <source>
        <dbReference type="ARBA" id="ARBA00022527"/>
    </source>
</evidence>
<dbReference type="GO" id="GO:0045121">
    <property type="term" value="C:membrane raft"/>
    <property type="evidence" value="ECO:0007669"/>
    <property type="project" value="UniProtKB-SubCell"/>
</dbReference>
<evidence type="ECO:0000313" key="21">
    <source>
        <dbReference type="Ensembl" id="ENSZLMP00000019285.1"/>
    </source>
</evidence>
<evidence type="ECO:0000256" key="13">
    <source>
        <dbReference type="ARBA" id="ARBA00022842"/>
    </source>
</evidence>
<dbReference type="GO" id="GO:0071363">
    <property type="term" value="P:cellular response to growth factor stimulus"/>
    <property type="evidence" value="ECO:0007669"/>
    <property type="project" value="TreeGrafter"/>
</dbReference>
<name>A0A8D2PW19_ZOSLA</name>
<keyword evidence="10 17" id="KW-0547">Nucleotide-binding</keyword>
<keyword evidence="6 18" id="KW-0808">Transferase</keyword>
<dbReference type="InterPro" id="IPR011009">
    <property type="entry name" value="Kinase-like_dom_sf"/>
</dbReference>
<dbReference type="InterPro" id="IPR017441">
    <property type="entry name" value="Protein_kinase_ATP_BS"/>
</dbReference>
<dbReference type="GO" id="GO:0007507">
    <property type="term" value="P:heart development"/>
    <property type="evidence" value="ECO:0007669"/>
    <property type="project" value="TreeGrafter"/>
</dbReference>
<evidence type="ECO:0000256" key="18">
    <source>
        <dbReference type="RuleBase" id="RU361271"/>
    </source>
</evidence>
<evidence type="ECO:0000256" key="6">
    <source>
        <dbReference type="ARBA" id="ARBA00022679"/>
    </source>
</evidence>
<feature type="compositionally biased region" description="Basic and acidic residues" evidence="19">
    <location>
        <begin position="501"/>
        <end position="514"/>
    </location>
</feature>
<dbReference type="GO" id="GO:0005524">
    <property type="term" value="F:ATP binding"/>
    <property type="evidence" value="ECO:0007669"/>
    <property type="project" value="UniProtKB-UniRule"/>
</dbReference>
<protein>
    <recommendedName>
        <fullName evidence="18">Serine/threonine-protein kinase receptor</fullName>
        <ecNumber evidence="18">2.7.11.30</ecNumber>
    </recommendedName>
</protein>
<keyword evidence="9" id="KW-0732">Signal</keyword>
<evidence type="ECO:0000256" key="1">
    <source>
        <dbReference type="ARBA" id="ARBA00004285"/>
    </source>
</evidence>
<keyword evidence="4 18" id="KW-0723">Serine/threonine-protein kinase</keyword>
<organism evidence="21 22">
    <name type="scientific">Zosterops lateralis melanops</name>
    <dbReference type="NCBI Taxonomy" id="1220523"/>
    <lineage>
        <taxon>Eukaryota</taxon>
        <taxon>Metazoa</taxon>
        <taxon>Chordata</taxon>
        <taxon>Craniata</taxon>
        <taxon>Vertebrata</taxon>
        <taxon>Euteleostomi</taxon>
        <taxon>Archelosauria</taxon>
        <taxon>Archosauria</taxon>
        <taxon>Dinosauria</taxon>
        <taxon>Saurischia</taxon>
        <taxon>Theropoda</taxon>
        <taxon>Coelurosauria</taxon>
        <taxon>Aves</taxon>
        <taxon>Neognathae</taxon>
        <taxon>Neoaves</taxon>
        <taxon>Telluraves</taxon>
        <taxon>Australaves</taxon>
        <taxon>Passeriformes</taxon>
        <taxon>Sylvioidea</taxon>
        <taxon>Zosteropidae</taxon>
        <taxon>Zosterops</taxon>
    </lineage>
</organism>
<evidence type="ECO:0000259" key="20">
    <source>
        <dbReference type="PROSITE" id="PS50011"/>
    </source>
</evidence>
<dbReference type="Gene3D" id="3.30.200.20">
    <property type="entry name" value="Phosphorylase Kinase, domain 1"/>
    <property type="match status" value="1"/>
</dbReference>
<comment type="similarity">
    <text evidence="3 18">Belongs to the protein kinase superfamily. TKL Ser/Thr protein kinase family. TGFB receptor subfamily.</text>
</comment>